<gene>
    <name evidence="2" type="ORF">AKJ37_01240</name>
</gene>
<dbReference type="GO" id="GO:0006465">
    <property type="term" value="P:signal peptide processing"/>
    <property type="evidence" value="ECO:0007669"/>
    <property type="project" value="InterPro"/>
</dbReference>
<dbReference type="Proteomes" id="UP000070463">
    <property type="component" value="Unassembled WGS sequence"/>
</dbReference>
<evidence type="ECO:0000313" key="2">
    <source>
        <dbReference type="EMBL" id="KXA98116.1"/>
    </source>
</evidence>
<keyword evidence="1" id="KW-0472">Membrane</keyword>
<evidence type="ECO:0008006" key="4">
    <source>
        <dbReference type="Google" id="ProtNLM"/>
    </source>
</evidence>
<dbReference type="EMBL" id="LHXR01000008">
    <property type="protein sequence ID" value="KXA98116.1"/>
    <property type="molecule type" value="Genomic_DNA"/>
</dbReference>
<keyword evidence="1" id="KW-0812">Transmembrane</keyword>
<sequence>MRNMLSISIRDRISVHPLLYEIISLLLLVGIIVFAVKGGLILGLQSSSPIMGVSSGSMTHSDDSWKNYYYRENYDPSEFPFQRGIREGDLVFVKGVHSYEDINVGDVVIWWDGDRELKIIHRIVEINKDRNYIRTKGDAVPQPDDKIPFKNIIGKAVFSIPYLGYPSQAI</sequence>
<reference evidence="2 3" key="1">
    <citation type="journal article" date="2016" name="Sci. Rep.">
        <title>Metabolic traits of an uncultured archaeal lineage -MSBL1- from brine pools of the Red Sea.</title>
        <authorList>
            <person name="Mwirichia R."/>
            <person name="Alam I."/>
            <person name="Rashid M."/>
            <person name="Vinu M."/>
            <person name="Ba-Alawi W."/>
            <person name="Anthony Kamau A."/>
            <person name="Kamanda Ngugi D."/>
            <person name="Goker M."/>
            <person name="Klenk H.P."/>
            <person name="Bajic V."/>
            <person name="Stingl U."/>
        </authorList>
    </citation>
    <scope>NUCLEOTIDE SEQUENCE [LARGE SCALE GENOMIC DNA]</scope>
    <source>
        <strain evidence="2">SCGC-AAA259I09</strain>
    </source>
</reference>
<name>A0A133UVE2_9EURY</name>
<dbReference type="CDD" id="cd06530">
    <property type="entry name" value="S26_SPase_I"/>
    <property type="match status" value="1"/>
</dbReference>
<comment type="caution">
    <text evidence="2">The sequence shown here is derived from an EMBL/GenBank/DDBJ whole genome shotgun (WGS) entry which is preliminary data.</text>
</comment>
<dbReference type="AlphaFoldDB" id="A0A133UVE2"/>
<organism evidence="2 3">
    <name type="scientific">candidate division MSBL1 archaeon SCGC-AAA259I09</name>
    <dbReference type="NCBI Taxonomy" id="1698267"/>
    <lineage>
        <taxon>Archaea</taxon>
        <taxon>Methanobacteriati</taxon>
        <taxon>Methanobacteriota</taxon>
        <taxon>candidate division MSBL1</taxon>
    </lineage>
</organism>
<proteinExistence type="predicted"/>
<dbReference type="PANTHER" id="PTHR10806:SF6">
    <property type="entry name" value="SIGNAL PEPTIDASE COMPLEX CATALYTIC SUBUNIT SEC11"/>
    <property type="match status" value="1"/>
</dbReference>
<evidence type="ECO:0000313" key="3">
    <source>
        <dbReference type="Proteomes" id="UP000070463"/>
    </source>
</evidence>
<keyword evidence="1" id="KW-1133">Transmembrane helix</keyword>
<protein>
    <recommendedName>
        <fullName evidence="4">Signal peptidase I</fullName>
    </recommendedName>
</protein>
<accession>A0A133UVE2</accession>
<evidence type="ECO:0000256" key="1">
    <source>
        <dbReference type="SAM" id="Phobius"/>
    </source>
</evidence>
<keyword evidence="3" id="KW-1185">Reference proteome</keyword>
<dbReference type="NCBIfam" id="TIGR02228">
    <property type="entry name" value="sigpep_I_arch"/>
    <property type="match status" value="1"/>
</dbReference>
<dbReference type="GO" id="GO:0004252">
    <property type="term" value="F:serine-type endopeptidase activity"/>
    <property type="evidence" value="ECO:0007669"/>
    <property type="project" value="InterPro"/>
</dbReference>
<dbReference type="InterPro" id="IPR001733">
    <property type="entry name" value="Peptidase_S26B"/>
</dbReference>
<feature type="transmembrane region" description="Helical" evidence="1">
    <location>
        <begin position="20"/>
        <end position="44"/>
    </location>
</feature>
<dbReference type="InterPro" id="IPR019533">
    <property type="entry name" value="Peptidase_S26"/>
</dbReference>
<dbReference type="GO" id="GO:0016020">
    <property type="term" value="C:membrane"/>
    <property type="evidence" value="ECO:0007669"/>
    <property type="project" value="InterPro"/>
</dbReference>
<dbReference type="PANTHER" id="PTHR10806">
    <property type="entry name" value="SIGNAL PEPTIDASE COMPLEX CATALYTIC SUBUNIT SEC11"/>
    <property type="match status" value="1"/>
</dbReference>